<organism evidence="2 3">
    <name type="scientific">Nostocoides jenkinsii Ben 74</name>
    <dbReference type="NCBI Taxonomy" id="1193518"/>
    <lineage>
        <taxon>Bacteria</taxon>
        <taxon>Bacillati</taxon>
        <taxon>Actinomycetota</taxon>
        <taxon>Actinomycetes</taxon>
        <taxon>Micrococcales</taxon>
        <taxon>Intrasporangiaceae</taxon>
        <taxon>Nostocoides</taxon>
    </lineage>
</organism>
<keyword evidence="3" id="KW-1185">Reference proteome</keyword>
<dbReference type="Proteomes" id="UP000035720">
    <property type="component" value="Unassembled WGS sequence"/>
</dbReference>
<evidence type="ECO:0000313" key="2">
    <source>
        <dbReference type="EMBL" id="CCI53823.1"/>
    </source>
</evidence>
<dbReference type="AlphaFoldDB" id="A0A077MFD3"/>
<reference evidence="2 3" key="1">
    <citation type="journal article" date="2013" name="ISME J.">
        <title>A metabolic model for members of the genus Tetrasphaera involved in enhanced biological phosphorus removal.</title>
        <authorList>
            <person name="Kristiansen R."/>
            <person name="Nguyen H.T.T."/>
            <person name="Saunders A.M."/>
            <person name="Nielsen J.L."/>
            <person name="Wimmer R."/>
            <person name="Le V.Q."/>
            <person name="McIlroy S.J."/>
            <person name="Petrovski S."/>
            <person name="Seviour R.J."/>
            <person name="Calteau A."/>
            <person name="Nielsen K.L."/>
            <person name="Nielsen P.H."/>
        </authorList>
    </citation>
    <scope>NUCLEOTIDE SEQUENCE [LARGE SCALE GENOMIC DNA]</scope>
    <source>
        <strain evidence="2 3">Ben 74</strain>
    </source>
</reference>
<evidence type="ECO:0000256" key="1">
    <source>
        <dbReference type="SAM" id="MobiDB-lite"/>
    </source>
</evidence>
<proteinExistence type="predicted"/>
<feature type="region of interest" description="Disordered" evidence="1">
    <location>
        <begin position="87"/>
        <end position="116"/>
    </location>
</feature>
<accession>A0A077MFD3</accession>
<name>A0A077MFD3_9MICO</name>
<comment type="caution">
    <text evidence="2">The sequence shown here is derived from an EMBL/GenBank/DDBJ whole genome shotgun (WGS) entry which is preliminary data.</text>
</comment>
<sequence length="116" mass="11642">MGYLVEVEVGAASVLVSVPDELDRDGVPDDARDVFELEAEVGALVELAEPPLVWSSDVGAVGVEFAGDGAVGDESVGDGVAGMMLTGGVQPRMGPQAGPIQAAGKLSTVRGSPFSS</sequence>
<dbReference type="EMBL" id="CAJC01000160">
    <property type="protein sequence ID" value="CCI53823.1"/>
    <property type="molecule type" value="Genomic_DNA"/>
</dbReference>
<evidence type="ECO:0000313" key="3">
    <source>
        <dbReference type="Proteomes" id="UP000035720"/>
    </source>
</evidence>
<gene>
    <name evidence="2" type="ORF">BN13_490013</name>
</gene>
<protein>
    <submittedName>
        <fullName evidence="2">Uncharacterized protein</fullName>
    </submittedName>
</protein>